<dbReference type="Proteomes" id="UP001055879">
    <property type="component" value="Linkage Group LG07"/>
</dbReference>
<protein>
    <submittedName>
        <fullName evidence="1">Uncharacterized protein</fullName>
    </submittedName>
</protein>
<evidence type="ECO:0000313" key="2">
    <source>
        <dbReference type="Proteomes" id="UP001055879"/>
    </source>
</evidence>
<evidence type="ECO:0000313" key="1">
    <source>
        <dbReference type="EMBL" id="KAI3714898.1"/>
    </source>
</evidence>
<reference evidence="1 2" key="2">
    <citation type="journal article" date="2022" name="Mol. Ecol. Resour.">
        <title>The genomes of chicory, endive, great burdock and yacon provide insights into Asteraceae paleo-polyploidization history and plant inulin production.</title>
        <authorList>
            <person name="Fan W."/>
            <person name="Wang S."/>
            <person name="Wang H."/>
            <person name="Wang A."/>
            <person name="Jiang F."/>
            <person name="Liu H."/>
            <person name="Zhao H."/>
            <person name="Xu D."/>
            <person name="Zhang Y."/>
        </authorList>
    </citation>
    <scope>NUCLEOTIDE SEQUENCE [LARGE SCALE GENOMIC DNA]</scope>
    <source>
        <strain evidence="2">cv. Niubang</strain>
    </source>
</reference>
<accession>A0ACB9AYJ9</accession>
<proteinExistence type="predicted"/>
<comment type="caution">
    <text evidence="1">The sequence shown here is derived from an EMBL/GenBank/DDBJ whole genome shotgun (WGS) entry which is preliminary data.</text>
</comment>
<keyword evidence="2" id="KW-1185">Reference proteome</keyword>
<dbReference type="EMBL" id="CM042053">
    <property type="protein sequence ID" value="KAI3714898.1"/>
    <property type="molecule type" value="Genomic_DNA"/>
</dbReference>
<sequence length="146" mass="16530">MINDARGIFNRLLPDVHIFTDHKAGAQARNSPGYGISLVAETTSGCFLSVDTTISYARGDDEMDVDEKKELMPPEDDDSTHQNQIGEGKPELIFKNIRCALWKVRLIGKNCKRQKYKTMKVCSRKDNNLGMEDREVQGHNQVRKCS</sequence>
<organism evidence="1 2">
    <name type="scientific">Arctium lappa</name>
    <name type="common">Greater burdock</name>
    <name type="synonym">Lappa major</name>
    <dbReference type="NCBI Taxonomy" id="4217"/>
    <lineage>
        <taxon>Eukaryota</taxon>
        <taxon>Viridiplantae</taxon>
        <taxon>Streptophyta</taxon>
        <taxon>Embryophyta</taxon>
        <taxon>Tracheophyta</taxon>
        <taxon>Spermatophyta</taxon>
        <taxon>Magnoliopsida</taxon>
        <taxon>eudicotyledons</taxon>
        <taxon>Gunneridae</taxon>
        <taxon>Pentapetalae</taxon>
        <taxon>asterids</taxon>
        <taxon>campanulids</taxon>
        <taxon>Asterales</taxon>
        <taxon>Asteraceae</taxon>
        <taxon>Carduoideae</taxon>
        <taxon>Cardueae</taxon>
        <taxon>Arctiinae</taxon>
        <taxon>Arctium</taxon>
    </lineage>
</organism>
<name>A0ACB9AYJ9_ARCLA</name>
<reference evidence="2" key="1">
    <citation type="journal article" date="2022" name="Mol. Ecol. Resour.">
        <title>The genomes of chicory, endive, great burdock and yacon provide insights into Asteraceae palaeo-polyploidization history and plant inulin production.</title>
        <authorList>
            <person name="Fan W."/>
            <person name="Wang S."/>
            <person name="Wang H."/>
            <person name="Wang A."/>
            <person name="Jiang F."/>
            <person name="Liu H."/>
            <person name="Zhao H."/>
            <person name="Xu D."/>
            <person name="Zhang Y."/>
        </authorList>
    </citation>
    <scope>NUCLEOTIDE SEQUENCE [LARGE SCALE GENOMIC DNA]</scope>
    <source>
        <strain evidence="2">cv. Niubang</strain>
    </source>
</reference>
<gene>
    <name evidence="1" type="ORF">L6452_21859</name>
</gene>